<dbReference type="EMBL" id="PUIV01000001">
    <property type="protein sequence ID" value="PWB95606.1"/>
    <property type="molecule type" value="Genomic_DNA"/>
</dbReference>
<accession>A0A2U1SVI1</accession>
<evidence type="ECO:0000313" key="2">
    <source>
        <dbReference type="Proteomes" id="UP000245137"/>
    </source>
</evidence>
<protein>
    <submittedName>
        <fullName evidence="1">Macrocin O-methyltransferase</fullName>
    </submittedName>
</protein>
<dbReference type="Proteomes" id="UP000245137">
    <property type="component" value="Unassembled WGS sequence"/>
</dbReference>
<dbReference type="OrthoDB" id="9811332at2"/>
<comment type="caution">
    <text evidence="1">The sequence shown here is derived from an EMBL/GenBank/DDBJ whole genome shotgun (WGS) entry which is preliminary data.</text>
</comment>
<name>A0A2U1SVI1_METSR</name>
<dbReference type="InterPro" id="IPR029063">
    <property type="entry name" value="SAM-dependent_MTases_sf"/>
</dbReference>
<dbReference type="PANTHER" id="PTHR40036:SF1">
    <property type="entry name" value="MACROCIN O-METHYLTRANSFERASE"/>
    <property type="match status" value="1"/>
</dbReference>
<keyword evidence="2" id="KW-1185">Reference proteome</keyword>
<dbReference type="GO" id="GO:0032259">
    <property type="term" value="P:methylation"/>
    <property type="evidence" value="ECO:0007669"/>
    <property type="project" value="UniProtKB-KW"/>
</dbReference>
<dbReference type="Pfam" id="PF05711">
    <property type="entry name" value="TylF"/>
    <property type="match status" value="1"/>
</dbReference>
<dbReference type="AlphaFoldDB" id="A0A2U1SVI1"/>
<keyword evidence="1" id="KW-0808">Transferase</keyword>
<gene>
    <name evidence="1" type="ORF">C5689_00340</name>
</gene>
<dbReference type="InterPro" id="IPR008884">
    <property type="entry name" value="TylF_MeTrfase"/>
</dbReference>
<keyword evidence="1" id="KW-0489">Methyltransferase</keyword>
<sequence length="268" mass="30308">MQNGHDARQLYIDLMKKTLTASVYDESGWESVSASKNPIRNLILAELNKRAISIVKRRPLDSSSRHEGRDWPLFGYTMAGHLRLDNVQSCVDDVLANGIPGDFIETGAWRGGTTIFMRALLKAYGESSRKVWVADSFEGLPKPKNDTDGWDLSDVAYLKVSLEQVKENFRKFDLLDGQVEFLQGWFCDTLPTAKIDQLSILRLDGDLYSSTMDALENLYHKVSPGGYVIVDDYNSWPSCRKAVHDFLAARSLEPEIETIDFTGVYWQV</sequence>
<proteinExistence type="predicted"/>
<organism evidence="1 2">
    <name type="scientific">Methylosinus sporium</name>
    <dbReference type="NCBI Taxonomy" id="428"/>
    <lineage>
        <taxon>Bacteria</taxon>
        <taxon>Pseudomonadati</taxon>
        <taxon>Pseudomonadota</taxon>
        <taxon>Alphaproteobacteria</taxon>
        <taxon>Hyphomicrobiales</taxon>
        <taxon>Methylocystaceae</taxon>
        <taxon>Methylosinus</taxon>
    </lineage>
</organism>
<reference evidence="1 2" key="1">
    <citation type="journal article" date="2018" name="Appl. Microbiol. Biotechnol.">
        <title>Co-cultivation of the strictly anaerobic methanogen Methanosarcina barkeri with aerobic methanotrophs in an oxygen-limited membrane bioreactor.</title>
        <authorList>
            <person name="In 't Zandt M.H."/>
            <person name="van den Bosch T.J.M."/>
            <person name="Rijkers R."/>
            <person name="van Kessel M.A.H.J."/>
            <person name="Jetten M.S.M."/>
            <person name="Welte C.U."/>
        </authorList>
    </citation>
    <scope>NUCLEOTIDE SEQUENCE [LARGE SCALE GENOMIC DNA]</scope>
    <source>
        <strain evidence="1 2">DSM 17706</strain>
    </source>
</reference>
<dbReference type="PANTHER" id="PTHR40036">
    <property type="entry name" value="MACROCIN O-METHYLTRANSFERASE"/>
    <property type="match status" value="1"/>
</dbReference>
<dbReference type="Gene3D" id="3.40.50.150">
    <property type="entry name" value="Vaccinia Virus protein VP39"/>
    <property type="match status" value="1"/>
</dbReference>
<dbReference type="GO" id="GO:0008168">
    <property type="term" value="F:methyltransferase activity"/>
    <property type="evidence" value="ECO:0007669"/>
    <property type="project" value="UniProtKB-KW"/>
</dbReference>
<dbReference type="RefSeq" id="WP_108915288.1">
    <property type="nucleotide sequence ID" value="NZ_BGJY01000001.1"/>
</dbReference>
<evidence type="ECO:0000313" key="1">
    <source>
        <dbReference type="EMBL" id="PWB95606.1"/>
    </source>
</evidence>
<dbReference type="SUPFAM" id="SSF53335">
    <property type="entry name" value="S-adenosyl-L-methionine-dependent methyltransferases"/>
    <property type="match status" value="1"/>
</dbReference>